<comment type="cofactor">
    <cofactor evidence="3">
        <name>Zn(2+)</name>
        <dbReference type="ChEBI" id="CHEBI:29105"/>
    </cofactor>
    <text evidence="3">Binds 2 Zn(2+) ions.</text>
</comment>
<comment type="similarity">
    <text evidence="4">Belongs to the alkaline phosphatase family.</text>
</comment>
<proteinExistence type="inferred from homology"/>
<dbReference type="RefSeq" id="WP_168804697.1">
    <property type="nucleotide sequence ID" value="NZ_CP051204.2"/>
</dbReference>
<dbReference type="Proteomes" id="UP000502421">
    <property type="component" value="Chromosome"/>
</dbReference>
<keyword evidence="1" id="KW-0597">Phosphoprotein</keyword>
<evidence type="ECO:0000313" key="8">
    <source>
        <dbReference type="Proteomes" id="UP000503144"/>
    </source>
</evidence>
<feature type="binding site" evidence="3">
    <location>
        <position position="336"/>
    </location>
    <ligand>
        <name>Zn(2+)</name>
        <dbReference type="ChEBI" id="CHEBI:29105"/>
        <label>2</label>
    </ligand>
</feature>
<evidence type="ECO:0000256" key="3">
    <source>
        <dbReference type="PIRSR" id="PIRSR601952-2"/>
    </source>
</evidence>
<feature type="binding site" evidence="3">
    <location>
        <position position="57"/>
    </location>
    <ligand>
        <name>Zn(2+)</name>
        <dbReference type="ChEBI" id="CHEBI:29105"/>
        <label>2</label>
    </ligand>
</feature>
<dbReference type="KEGG" id="coy:HF329_14405"/>
<keyword evidence="3" id="KW-0460">Magnesium</keyword>
<feature type="active site" description="Phosphoserine intermediate" evidence="2">
    <location>
        <position position="107"/>
    </location>
</feature>
<accession>A0AAE6ZJB4</accession>
<feature type="binding site" evidence="3">
    <location>
        <position position="297"/>
    </location>
    <ligand>
        <name>Zn(2+)</name>
        <dbReference type="ChEBI" id="CHEBI:29105"/>
        <label>2</label>
    </ligand>
</feature>
<evidence type="ECO:0000313" key="6">
    <source>
        <dbReference type="EMBL" id="QJB38921.1"/>
    </source>
</evidence>
<dbReference type="PRINTS" id="PR00113">
    <property type="entry name" value="ALKPHPHTASE"/>
</dbReference>
<dbReference type="PANTHER" id="PTHR11596:SF5">
    <property type="entry name" value="ALKALINE PHOSPHATASE"/>
    <property type="match status" value="1"/>
</dbReference>
<dbReference type="GO" id="GO:0004035">
    <property type="term" value="F:alkaline phosphatase activity"/>
    <property type="evidence" value="ECO:0007669"/>
    <property type="project" value="TreeGrafter"/>
</dbReference>
<name>A0AAE6ZJB4_9BACT</name>
<gene>
    <name evidence="6" type="ORF">HF324_14040</name>
    <name evidence="5" type="ORF">HF329_14405</name>
</gene>
<keyword evidence="3" id="KW-0862">Zinc</keyword>
<reference evidence="7" key="1">
    <citation type="submission" date="2020-04" db="EMBL/GenBank/DDBJ databases">
        <authorList>
            <person name="Kittiwongwattana C."/>
        </authorList>
    </citation>
    <scope>NUCLEOTIDE SEQUENCE [LARGE SCALE GENOMIC DNA]</scope>
    <source>
        <strain evidence="7">1310</strain>
    </source>
</reference>
<keyword evidence="3" id="KW-0479">Metal-binding</keyword>
<dbReference type="Pfam" id="PF00245">
    <property type="entry name" value="Alk_phosphatase"/>
    <property type="match status" value="1"/>
</dbReference>
<dbReference type="GO" id="GO:0046872">
    <property type="term" value="F:metal ion binding"/>
    <property type="evidence" value="ECO:0007669"/>
    <property type="project" value="UniProtKB-KW"/>
</dbReference>
<evidence type="ECO:0000256" key="4">
    <source>
        <dbReference type="RuleBase" id="RU003946"/>
    </source>
</evidence>
<protein>
    <submittedName>
        <fullName evidence="5">Alkaline phosphatase</fullName>
    </submittedName>
</protein>
<dbReference type="PANTHER" id="PTHR11596">
    <property type="entry name" value="ALKALINE PHOSPHATASE"/>
    <property type="match status" value="1"/>
</dbReference>
<feature type="binding site" evidence="3">
    <location>
        <position position="335"/>
    </location>
    <ligand>
        <name>Zn(2+)</name>
        <dbReference type="ChEBI" id="CHEBI:29105"/>
        <label>2</label>
    </ligand>
</feature>
<dbReference type="SMART" id="SM00098">
    <property type="entry name" value="alkPPc"/>
    <property type="match status" value="1"/>
</dbReference>
<feature type="binding site" evidence="3">
    <location>
        <position position="288"/>
    </location>
    <ligand>
        <name>Mg(2+)</name>
        <dbReference type="ChEBI" id="CHEBI:18420"/>
    </ligand>
</feature>
<sequence length="475" mass="51314">MKRRDFFRNTAIGTLGTALAGPLSAIGQPAKQRGNGNLDAYGDSTGHARNIIFMVSDGMSNGTLTMASLLRQRKEGRQSHWLQLYESGKAARALMSTASASSLITDSAAGSSAWGGGVRVPNGSLNVGADGTHYTPILQKFRKAGKATGCVTTVPITHATPAGFCINNSHRGDMAEIAQQYLPLRFDVMLGGGREHFLPGTRKDKQDLLQQYKTNGYTVAENRDSLLQLPAFPAAPVIGAFCENGLPYALDREQDATLRQQLPTLAEMTAQAIRRLALHPKGFMLQVEGGKVDWAAHANDAAALLYDQLAFDDAIKVALDFAEADKNTLVIITTDHGNANPGLYYSDKANDRFDTLQHVRHTNDWILNGIQRDTSPAALIARIEYAQGIVITPAQASSLLAHYTRLDGDGLYNPRKLPFKELAAIQSAHTAIGWGGMDHTADYVELAMTGPGSAQLPSFIKNADLHRFMLQTANL</sequence>
<evidence type="ECO:0000313" key="5">
    <source>
        <dbReference type="EMBL" id="QJB32449.1"/>
    </source>
</evidence>
<dbReference type="SUPFAM" id="SSF53649">
    <property type="entry name" value="Alkaline phosphatase-like"/>
    <property type="match status" value="1"/>
</dbReference>
<reference evidence="5" key="2">
    <citation type="submission" date="2020-09" db="EMBL/GenBank/DDBJ databases">
        <authorList>
            <person name="Kittiwongwattana C."/>
        </authorList>
    </citation>
    <scope>NUCLEOTIDE SEQUENCE</scope>
    <source>
        <strain evidence="6">1303</strain>
        <strain evidence="5">1310</strain>
    </source>
</reference>
<dbReference type="Gene3D" id="3.40.720.10">
    <property type="entry name" value="Alkaline Phosphatase, subunit A"/>
    <property type="match status" value="1"/>
</dbReference>
<dbReference type="InterPro" id="IPR001952">
    <property type="entry name" value="Alkaline_phosphatase"/>
</dbReference>
<feature type="binding site" evidence="3">
    <location>
        <position position="293"/>
    </location>
    <ligand>
        <name>Zn(2+)</name>
        <dbReference type="ChEBI" id="CHEBI:29105"/>
        <label>2</label>
    </ligand>
</feature>
<evidence type="ECO:0000313" key="7">
    <source>
        <dbReference type="Proteomes" id="UP000502421"/>
    </source>
</evidence>
<dbReference type="AlphaFoldDB" id="A0AAE6ZJB4"/>
<dbReference type="EMBL" id="CP051205">
    <property type="protein sequence ID" value="QJB32449.1"/>
    <property type="molecule type" value="Genomic_DNA"/>
</dbReference>
<evidence type="ECO:0000256" key="1">
    <source>
        <dbReference type="ARBA" id="ARBA00022553"/>
    </source>
</evidence>
<dbReference type="Proteomes" id="UP000503144">
    <property type="component" value="Chromosome"/>
</dbReference>
<feature type="binding site" evidence="3">
    <location>
        <position position="57"/>
    </location>
    <ligand>
        <name>Mg(2+)</name>
        <dbReference type="ChEBI" id="CHEBI:18420"/>
    </ligand>
</feature>
<dbReference type="InterPro" id="IPR017850">
    <property type="entry name" value="Alkaline_phosphatase_core_sf"/>
</dbReference>
<feature type="binding site" evidence="3">
    <location>
        <position position="158"/>
    </location>
    <ligand>
        <name>Mg(2+)</name>
        <dbReference type="ChEBI" id="CHEBI:18420"/>
    </ligand>
</feature>
<keyword evidence="8" id="KW-1185">Reference proteome</keyword>
<dbReference type="EMBL" id="CP051204">
    <property type="protein sequence ID" value="QJB38921.1"/>
    <property type="molecule type" value="Genomic_DNA"/>
</dbReference>
<dbReference type="CDD" id="cd16012">
    <property type="entry name" value="ALP"/>
    <property type="match status" value="1"/>
</dbReference>
<organism evidence="5 7">
    <name type="scientific">Chitinophaga oryzae</name>
    <dbReference type="NCBI Taxonomy" id="2725414"/>
    <lineage>
        <taxon>Bacteria</taxon>
        <taxon>Pseudomonadati</taxon>
        <taxon>Bacteroidota</taxon>
        <taxon>Chitinophagia</taxon>
        <taxon>Chitinophagales</taxon>
        <taxon>Chitinophagaceae</taxon>
        <taxon>Chitinophaga</taxon>
    </lineage>
</organism>
<evidence type="ECO:0000256" key="2">
    <source>
        <dbReference type="PIRSR" id="PIRSR601952-1"/>
    </source>
</evidence>
<dbReference type="Gene3D" id="1.10.60.40">
    <property type="match status" value="1"/>
</dbReference>
<comment type="cofactor">
    <cofactor evidence="3">
        <name>Mg(2+)</name>
        <dbReference type="ChEBI" id="CHEBI:18420"/>
    </cofactor>
    <text evidence="3">Binds 1 Mg(2+) ion.</text>
</comment>
<feature type="binding site" evidence="3">
    <location>
        <position position="160"/>
    </location>
    <ligand>
        <name>Mg(2+)</name>
        <dbReference type="ChEBI" id="CHEBI:18420"/>
    </ligand>
</feature>
<feature type="binding site" evidence="3">
    <location>
        <position position="439"/>
    </location>
    <ligand>
        <name>Zn(2+)</name>
        <dbReference type="ChEBI" id="CHEBI:29105"/>
        <label>2</label>
    </ligand>
</feature>